<evidence type="ECO:0000259" key="3">
    <source>
        <dbReference type="Pfam" id="PF01179"/>
    </source>
</evidence>
<dbReference type="EC" id="1.4.3.-" evidence="1"/>
<proteinExistence type="inferred from homology"/>
<feature type="chain" id="PRO_5045633582" description="Amine oxidase" evidence="2">
    <location>
        <begin position="26"/>
        <end position="419"/>
    </location>
</feature>
<keyword evidence="5" id="KW-1185">Reference proteome</keyword>
<dbReference type="InterPro" id="IPR000269">
    <property type="entry name" value="Cu_amine_oxidase"/>
</dbReference>
<dbReference type="RefSeq" id="WP_239141371.1">
    <property type="nucleotide sequence ID" value="NZ_BONW01000028.1"/>
</dbReference>
<dbReference type="Pfam" id="PF01179">
    <property type="entry name" value="Cu_amine_oxid"/>
    <property type="match status" value="1"/>
</dbReference>
<dbReference type="Gene3D" id="2.70.98.20">
    <property type="entry name" value="Copper amine oxidase, catalytic domain"/>
    <property type="match status" value="1"/>
</dbReference>
<feature type="domain" description="Copper amine oxidase catalytic" evidence="3">
    <location>
        <begin position="54"/>
        <end position="406"/>
    </location>
</feature>
<dbReference type="PANTHER" id="PTHR10638">
    <property type="entry name" value="COPPER AMINE OXIDASE"/>
    <property type="match status" value="1"/>
</dbReference>
<keyword evidence="1" id="KW-0186">Copper</keyword>
<dbReference type="EMBL" id="BONW01000028">
    <property type="protein sequence ID" value="GIG90640.1"/>
    <property type="molecule type" value="Genomic_DNA"/>
</dbReference>
<comment type="caution">
    <text evidence="4">The sequence shown here is derived from an EMBL/GenBank/DDBJ whole genome shotgun (WGS) entry which is preliminary data.</text>
</comment>
<keyword evidence="1" id="KW-0479">Metal-binding</keyword>
<keyword evidence="1" id="KW-0801">TPQ</keyword>
<accession>A0ABQ4E7D8</accession>
<gene>
    <name evidence="4" type="ORF">Pen02_55760</name>
</gene>
<name>A0ABQ4E7D8_9ACTN</name>
<comment type="PTM">
    <text evidence="1">Topaquinone (TPQ) is generated by copper-dependent autoxidation of a specific tyrosyl residue.</text>
</comment>
<dbReference type="InterPro" id="IPR015798">
    <property type="entry name" value="Cu_amine_oxidase_C"/>
</dbReference>
<evidence type="ECO:0000313" key="5">
    <source>
        <dbReference type="Proteomes" id="UP000646749"/>
    </source>
</evidence>
<comment type="cofactor">
    <cofactor evidence="1">
        <name>Cu cation</name>
        <dbReference type="ChEBI" id="CHEBI:23378"/>
    </cofactor>
    <text evidence="1">Contains 1 topaquinone per subunit.</text>
</comment>
<reference evidence="4 5" key="1">
    <citation type="submission" date="2021-01" db="EMBL/GenBank/DDBJ databases">
        <title>Whole genome shotgun sequence of Plantactinospora endophytica NBRC 110450.</title>
        <authorList>
            <person name="Komaki H."/>
            <person name="Tamura T."/>
        </authorList>
    </citation>
    <scope>NUCLEOTIDE SEQUENCE [LARGE SCALE GENOMIC DNA]</scope>
    <source>
        <strain evidence="4 5">NBRC 110450</strain>
    </source>
</reference>
<evidence type="ECO:0000256" key="1">
    <source>
        <dbReference type="RuleBase" id="RU000672"/>
    </source>
</evidence>
<feature type="signal peptide" evidence="2">
    <location>
        <begin position="1"/>
        <end position="25"/>
    </location>
</feature>
<protein>
    <recommendedName>
        <fullName evidence="1">Amine oxidase</fullName>
        <ecNumber evidence="1">1.4.3.-</ecNumber>
    </recommendedName>
</protein>
<sequence length="419" mass="46525">MRNRKLTALLGAVTTVTLLGAPAAAAPAARADERWTYCDADAMVKQKLPNGSLWQLCWRMDDRTGLVLERVAYQGKRDANPITVLNQVTIAQLNVPYDSGANEWNDITSYGFGGRYLQQMSAVDCKGGSRRGVWTDDGQSETKVMCVKVEDTGLAYRLEGETPEQPIAQQGQDVVLRTIAKVGWYEYITEYRLQDDGAIAVRLGATGDLAPRDYTTVDDGWPLGAGQTDFATNHYHSAFWKVDFNIGGRGQEKVEQYDTAPTGENGTRAAIYRTTKTAVTTEAPLNTALRRWWRVVSPTSKNSDGHNRSYELELGASDAYEAHPETQPDVTFTQYKPCEKFATFNLDPECAGRGILDYSNGESLTDPVMWVRVGYHHVPRDEDQSPMPVHWQGFDLLPRDYTATNPIGPASRLDVNGRP</sequence>
<evidence type="ECO:0000313" key="4">
    <source>
        <dbReference type="EMBL" id="GIG90640.1"/>
    </source>
</evidence>
<dbReference type="Proteomes" id="UP000646749">
    <property type="component" value="Unassembled WGS sequence"/>
</dbReference>
<dbReference type="SUPFAM" id="SSF49998">
    <property type="entry name" value="Amine oxidase catalytic domain"/>
    <property type="match status" value="1"/>
</dbReference>
<keyword evidence="1" id="KW-0560">Oxidoreductase</keyword>
<organism evidence="4 5">
    <name type="scientific">Plantactinospora endophytica</name>
    <dbReference type="NCBI Taxonomy" id="673535"/>
    <lineage>
        <taxon>Bacteria</taxon>
        <taxon>Bacillati</taxon>
        <taxon>Actinomycetota</taxon>
        <taxon>Actinomycetes</taxon>
        <taxon>Micromonosporales</taxon>
        <taxon>Micromonosporaceae</taxon>
        <taxon>Plantactinospora</taxon>
    </lineage>
</organism>
<comment type="similarity">
    <text evidence="1">Belongs to the copper/topaquinone oxidase family.</text>
</comment>
<dbReference type="InterPro" id="IPR036460">
    <property type="entry name" value="Cu_amine_oxidase_C_sf"/>
</dbReference>
<keyword evidence="2" id="KW-0732">Signal</keyword>
<evidence type="ECO:0000256" key="2">
    <source>
        <dbReference type="SAM" id="SignalP"/>
    </source>
</evidence>